<proteinExistence type="predicted"/>
<dbReference type="RefSeq" id="XP_021867969.1">
    <property type="nucleotide sequence ID" value="XM_022017189.1"/>
</dbReference>
<gene>
    <name evidence="2" type="ORF">BD324DRAFT_639092</name>
</gene>
<reference evidence="2 3" key="1">
    <citation type="submission" date="2017-03" db="EMBL/GenBank/DDBJ databases">
        <title>Widespread Adenine N6-methylation of Active Genes in Fungi.</title>
        <authorList>
            <consortium name="DOE Joint Genome Institute"/>
            <person name="Mondo S.J."/>
            <person name="Dannebaum R.O."/>
            <person name="Kuo R.C."/>
            <person name="Louie K.B."/>
            <person name="Bewick A.J."/>
            <person name="Labutti K."/>
            <person name="Haridas S."/>
            <person name="Kuo A."/>
            <person name="Salamov A."/>
            <person name="Ahrendt S.R."/>
            <person name="Lau R."/>
            <person name="Bowen B.P."/>
            <person name="Lipzen A."/>
            <person name="Sullivan W."/>
            <person name="Andreopoulos W.B."/>
            <person name="Clum A."/>
            <person name="Lindquist E."/>
            <person name="Daum C."/>
            <person name="Northen T.R."/>
            <person name="Ramamoorthy G."/>
            <person name="Schmitz R.J."/>
            <person name="Gryganskyi A."/>
            <person name="Culley D."/>
            <person name="Magnuson J."/>
            <person name="James T.Y."/>
            <person name="O'Malley M.A."/>
            <person name="Stajich J.E."/>
            <person name="Spatafora J.W."/>
            <person name="Visel A."/>
            <person name="Grigoriev I.V."/>
        </authorList>
    </citation>
    <scope>NUCLEOTIDE SEQUENCE [LARGE SCALE GENOMIC DNA]</scope>
    <source>
        <strain evidence="2 3">NRRL Y-17943</strain>
    </source>
</reference>
<keyword evidence="3" id="KW-1185">Reference proteome</keyword>
<dbReference type="EMBL" id="NBSH01000018">
    <property type="protein sequence ID" value="ORX33659.1"/>
    <property type="molecule type" value="Genomic_DNA"/>
</dbReference>
<evidence type="ECO:0000256" key="1">
    <source>
        <dbReference type="SAM" id="MobiDB-lite"/>
    </source>
</evidence>
<feature type="region of interest" description="Disordered" evidence="1">
    <location>
        <begin position="286"/>
        <end position="390"/>
    </location>
</feature>
<dbReference type="InParanoid" id="A0A1Y1U6K1"/>
<dbReference type="AlphaFoldDB" id="A0A1Y1U6K1"/>
<evidence type="ECO:0000313" key="2">
    <source>
        <dbReference type="EMBL" id="ORX33659.1"/>
    </source>
</evidence>
<comment type="caution">
    <text evidence="2">The sequence shown here is derived from an EMBL/GenBank/DDBJ whole genome shotgun (WGS) entry which is preliminary data.</text>
</comment>
<evidence type="ECO:0000313" key="3">
    <source>
        <dbReference type="Proteomes" id="UP000193218"/>
    </source>
</evidence>
<accession>A0A1Y1U6K1</accession>
<protein>
    <submittedName>
        <fullName evidence="2">Uncharacterized protein</fullName>
    </submittedName>
</protein>
<sequence>MTTSMLSTYTPPSDPPATLEKLAEALHLLLAPEPLFNFLPTALTYLATFQQIAESVFSEASEALRLEQELVRELQDRQVPESRLDEHGCLSSDEVEVLEEMVLGGENGHYSVQLAELSLRFRLYHAAVFICSSAKVDQYAPIISEYFPSSLKKSPEGSVDDRFMRTKKFEAYAQRLATYQQTVHRWLNQAQGLKKSKLTAASLMISFDPTYHAGYIQGLVEHTLDFVAKVIQHVDELQALFPEDSAEGDASDDAEFSAADVLPEDDMMSAVGGNDPRHDEVPRHEHAGAVRRNPWEDDSSGQQPGEGPDRASKGPTASMTATPKHAGKPEQQDPPDYTAPSSGGKIGSRVDKSKLKPFSNSKLKRRSFPVPSTPGRSQTVVGTRENPMEL</sequence>
<dbReference type="Proteomes" id="UP000193218">
    <property type="component" value="Unassembled WGS sequence"/>
</dbReference>
<dbReference type="GeneID" id="33558998"/>
<name>A0A1Y1U6K1_9TREE</name>
<organism evidence="2 3">
    <name type="scientific">Kockovaella imperatae</name>
    <dbReference type="NCBI Taxonomy" id="4999"/>
    <lineage>
        <taxon>Eukaryota</taxon>
        <taxon>Fungi</taxon>
        <taxon>Dikarya</taxon>
        <taxon>Basidiomycota</taxon>
        <taxon>Agaricomycotina</taxon>
        <taxon>Tremellomycetes</taxon>
        <taxon>Tremellales</taxon>
        <taxon>Cuniculitremaceae</taxon>
        <taxon>Kockovaella</taxon>
    </lineage>
</organism>